<dbReference type="Pfam" id="PF00210">
    <property type="entry name" value="Ferritin"/>
    <property type="match status" value="1"/>
</dbReference>
<dbReference type="SUPFAM" id="SSF47240">
    <property type="entry name" value="Ferritin-like"/>
    <property type="match status" value="1"/>
</dbReference>
<evidence type="ECO:0000256" key="1">
    <source>
        <dbReference type="ARBA" id="ARBA00009497"/>
    </source>
</evidence>
<dbReference type="InterPro" id="IPR002177">
    <property type="entry name" value="DPS_DNA-bd"/>
</dbReference>
<dbReference type="RefSeq" id="WP_076660761.1">
    <property type="nucleotide sequence ID" value="NZ_FTPR01000003.1"/>
</dbReference>
<evidence type="ECO:0000256" key="2">
    <source>
        <dbReference type="RuleBase" id="RU003875"/>
    </source>
</evidence>
<accession>A0A1R3XFZ1</accession>
<dbReference type="PRINTS" id="PR01346">
    <property type="entry name" value="HELNAPAPROT"/>
</dbReference>
<name>A0A1R3XFZ1_9RHOB</name>
<evidence type="ECO:0000259" key="3">
    <source>
        <dbReference type="Pfam" id="PF00210"/>
    </source>
</evidence>
<dbReference type="AlphaFoldDB" id="A0A1R3XFZ1"/>
<protein>
    <submittedName>
        <fullName evidence="4">Starvation-inducible DNA-binding protein</fullName>
    </submittedName>
</protein>
<dbReference type="STRING" id="287098.SAMN05421665_3057"/>
<dbReference type="PANTHER" id="PTHR42932:SF3">
    <property type="entry name" value="DNA PROTECTION DURING STARVATION PROTEIN"/>
    <property type="match status" value="1"/>
</dbReference>
<dbReference type="EMBL" id="FTPR01000003">
    <property type="protein sequence ID" value="SIT90298.1"/>
    <property type="molecule type" value="Genomic_DNA"/>
</dbReference>
<dbReference type="OrthoDB" id="9797687at2"/>
<dbReference type="GO" id="GO:0003677">
    <property type="term" value="F:DNA binding"/>
    <property type="evidence" value="ECO:0007669"/>
    <property type="project" value="UniProtKB-KW"/>
</dbReference>
<dbReference type="Proteomes" id="UP000186997">
    <property type="component" value="Unassembled WGS sequence"/>
</dbReference>
<comment type="similarity">
    <text evidence="1 2">Belongs to the Dps family.</text>
</comment>
<feature type="domain" description="Ferritin/DPS" evidence="3">
    <location>
        <begin position="28"/>
        <end position="164"/>
    </location>
</feature>
<evidence type="ECO:0000313" key="4">
    <source>
        <dbReference type="EMBL" id="SIT90298.1"/>
    </source>
</evidence>
<proteinExistence type="inferred from homology"/>
<keyword evidence="5" id="KW-1185">Reference proteome</keyword>
<gene>
    <name evidence="4" type="ORF">SAMN05421665_3057</name>
</gene>
<dbReference type="PANTHER" id="PTHR42932">
    <property type="entry name" value="GENERAL STRESS PROTEIN 20U"/>
    <property type="match status" value="1"/>
</dbReference>
<dbReference type="PIRSF" id="PIRSF005900">
    <property type="entry name" value="Dps"/>
    <property type="match status" value="1"/>
</dbReference>
<dbReference type="InterPro" id="IPR012347">
    <property type="entry name" value="Ferritin-like"/>
</dbReference>
<sequence>MTQSLNVVTEPRKVASGVREPDTVAGGLADVLADTYMLTYKTHAYHWNVEGPLFYAIHNLTEGQYEDMFAAADELAERIRAVGQMAPMSMGDIRDRSVVEDSPEKISAGDMCKALATDHERIAHRLHALIKLSGDHNDPVTEDLATARSAFHEQAAWMLKALVAE</sequence>
<keyword evidence="4" id="KW-0238">DNA-binding</keyword>
<dbReference type="InterPro" id="IPR009078">
    <property type="entry name" value="Ferritin-like_SF"/>
</dbReference>
<dbReference type="GO" id="GO:0008199">
    <property type="term" value="F:ferric iron binding"/>
    <property type="evidence" value="ECO:0007669"/>
    <property type="project" value="InterPro"/>
</dbReference>
<organism evidence="4 5">
    <name type="scientific">Yoonia rosea</name>
    <dbReference type="NCBI Taxonomy" id="287098"/>
    <lineage>
        <taxon>Bacteria</taxon>
        <taxon>Pseudomonadati</taxon>
        <taxon>Pseudomonadota</taxon>
        <taxon>Alphaproteobacteria</taxon>
        <taxon>Rhodobacterales</taxon>
        <taxon>Paracoccaceae</taxon>
        <taxon>Yoonia</taxon>
    </lineage>
</organism>
<dbReference type="Gene3D" id="1.20.1260.10">
    <property type="match status" value="1"/>
</dbReference>
<reference evidence="5" key="1">
    <citation type="submission" date="2017-01" db="EMBL/GenBank/DDBJ databases">
        <authorList>
            <person name="Varghese N."/>
            <person name="Submissions S."/>
        </authorList>
    </citation>
    <scope>NUCLEOTIDE SEQUENCE [LARGE SCALE GENOMIC DNA]</scope>
    <source>
        <strain evidence="5">DSM 29591</strain>
    </source>
</reference>
<dbReference type="CDD" id="cd01043">
    <property type="entry name" value="DPS"/>
    <property type="match status" value="1"/>
</dbReference>
<evidence type="ECO:0000313" key="5">
    <source>
        <dbReference type="Proteomes" id="UP000186997"/>
    </source>
</evidence>
<dbReference type="InterPro" id="IPR008331">
    <property type="entry name" value="Ferritin_DPS_dom"/>
</dbReference>